<dbReference type="AlphaFoldDB" id="A0A495PXP1"/>
<evidence type="ECO:0008006" key="3">
    <source>
        <dbReference type="Google" id="ProtNLM"/>
    </source>
</evidence>
<dbReference type="OrthoDB" id="853480at2"/>
<name>A0A495PXP1_9FLAO</name>
<dbReference type="EMBL" id="RBLG01000001">
    <property type="protein sequence ID" value="RKS55126.1"/>
    <property type="molecule type" value="Genomic_DNA"/>
</dbReference>
<organism evidence="1 2">
    <name type="scientific">Gillisia mitskevichiae</name>
    <dbReference type="NCBI Taxonomy" id="270921"/>
    <lineage>
        <taxon>Bacteria</taxon>
        <taxon>Pseudomonadati</taxon>
        <taxon>Bacteroidota</taxon>
        <taxon>Flavobacteriia</taxon>
        <taxon>Flavobacteriales</taxon>
        <taxon>Flavobacteriaceae</taxon>
        <taxon>Gillisia</taxon>
    </lineage>
</organism>
<accession>A0A495PXP1</accession>
<reference evidence="1 2" key="1">
    <citation type="submission" date="2018-10" db="EMBL/GenBank/DDBJ databases">
        <title>Genomic Encyclopedia of Archaeal and Bacterial Type Strains, Phase II (KMG-II): from individual species to whole genera.</title>
        <authorList>
            <person name="Goeker M."/>
        </authorList>
    </citation>
    <scope>NUCLEOTIDE SEQUENCE [LARGE SCALE GENOMIC DNA]</scope>
    <source>
        <strain evidence="1 2">DSM 19839</strain>
    </source>
</reference>
<evidence type="ECO:0000313" key="1">
    <source>
        <dbReference type="EMBL" id="RKS55126.1"/>
    </source>
</evidence>
<proteinExistence type="predicted"/>
<dbReference type="Proteomes" id="UP000276282">
    <property type="component" value="Unassembled WGS sequence"/>
</dbReference>
<dbReference type="PROSITE" id="PS51257">
    <property type="entry name" value="PROKAR_LIPOPROTEIN"/>
    <property type="match status" value="1"/>
</dbReference>
<comment type="caution">
    <text evidence="1">The sequence shown here is derived from an EMBL/GenBank/DDBJ whole genome shotgun (WGS) entry which is preliminary data.</text>
</comment>
<keyword evidence="2" id="KW-1185">Reference proteome</keyword>
<evidence type="ECO:0000313" key="2">
    <source>
        <dbReference type="Proteomes" id="UP000276282"/>
    </source>
</evidence>
<sequence length="168" mass="19290">MKKLLLYFSLLLILQSCWYTNHDDDYPGMRSSYEPITQSRKDFEKSISLLGERPVINSGKIYVKDDLIYLNELGEGFHIIDNSDPTKPNPVAFLKIPLATDLAIRNNILYVHHAVDLVAFSYSLNSNSLNISHRERNVFPELRSPEGLEPSFYNVPENEVVIGYQQLN</sequence>
<protein>
    <recommendedName>
        <fullName evidence="3">LVIVD repeat-containing protein</fullName>
    </recommendedName>
</protein>
<gene>
    <name evidence="1" type="ORF">BC962_0083</name>
</gene>
<dbReference type="RefSeq" id="WP_121343963.1">
    <property type="nucleotide sequence ID" value="NZ_RBLG01000001.1"/>
</dbReference>